<evidence type="ECO:0000313" key="3">
    <source>
        <dbReference type="Proteomes" id="UP000825935"/>
    </source>
</evidence>
<protein>
    <submittedName>
        <fullName evidence="2">Uncharacterized protein</fullName>
    </submittedName>
</protein>
<feature type="region of interest" description="Disordered" evidence="1">
    <location>
        <begin position="11"/>
        <end position="30"/>
    </location>
</feature>
<evidence type="ECO:0000256" key="1">
    <source>
        <dbReference type="SAM" id="MobiDB-lite"/>
    </source>
</evidence>
<dbReference type="Proteomes" id="UP000825935">
    <property type="component" value="Chromosome 9"/>
</dbReference>
<reference evidence="2" key="1">
    <citation type="submission" date="2021-08" db="EMBL/GenBank/DDBJ databases">
        <title>WGS assembly of Ceratopteris richardii.</title>
        <authorList>
            <person name="Marchant D.B."/>
            <person name="Chen G."/>
            <person name="Jenkins J."/>
            <person name="Shu S."/>
            <person name="Leebens-Mack J."/>
            <person name="Grimwood J."/>
            <person name="Schmutz J."/>
            <person name="Soltis P."/>
            <person name="Soltis D."/>
            <person name="Chen Z.-H."/>
        </authorList>
    </citation>
    <scope>NUCLEOTIDE SEQUENCE</scope>
    <source>
        <strain evidence="2">Whitten #5841</strain>
        <tissue evidence="2">Leaf</tissue>
    </source>
</reference>
<dbReference type="OrthoDB" id="10574073at2759"/>
<proteinExistence type="predicted"/>
<name>A0A8T2UAG2_CERRI</name>
<feature type="compositionally biased region" description="Basic residues" evidence="1">
    <location>
        <begin position="21"/>
        <end position="30"/>
    </location>
</feature>
<gene>
    <name evidence="2" type="ORF">KP509_09G052700</name>
</gene>
<sequence>MPCHLPRHFPLHSTRFPSSGHRTHHIRVKL</sequence>
<comment type="caution">
    <text evidence="2">The sequence shown here is derived from an EMBL/GenBank/DDBJ whole genome shotgun (WGS) entry which is preliminary data.</text>
</comment>
<accession>A0A8T2UAG2</accession>
<dbReference type="AlphaFoldDB" id="A0A8T2UAG2"/>
<dbReference type="EMBL" id="CM035414">
    <property type="protein sequence ID" value="KAH7429499.1"/>
    <property type="molecule type" value="Genomic_DNA"/>
</dbReference>
<organism evidence="2 3">
    <name type="scientific">Ceratopteris richardii</name>
    <name type="common">Triangle waterfern</name>
    <dbReference type="NCBI Taxonomy" id="49495"/>
    <lineage>
        <taxon>Eukaryota</taxon>
        <taxon>Viridiplantae</taxon>
        <taxon>Streptophyta</taxon>
        <taxon>Embryophyta</taxon>
        <taxon>Tracheophyta</taxon>
        <taxon>Polypodiopsida</taxon>
        <taxon>Polypodiidae</taxon>
        <taxon>Polypodiales</taxon>
        <taxon>Pteridineae</taxon>
        <taxon>Pteridaceae</taxon>
        <taxon>Parkerioideae</taxon>
        <taxon>Ceratopteris</taxon>
    </lineage>
</organism>
<evidence type="ECO:0000313" key="2">
    <source>
        <dbReference type="EMBL" id="KAH7429499.1"/>
    </source>
</evidence>
<keyword evidence="3" id="KW-1185">Reference proteome</keyword>